<accession>A0AA97F507</accession>
<feature type="compositionally biased region" description="Low complexity" evidence="1">
    <location>
        <begin position="124"/>
        <end position="135"/>
    </location>
</feature>
<gene>
    <name evidence="2" type="ORF">RB602_11375</name>
</gene>
<feature type="region of interest" description="Disordered" evidence="1">
    <location>
        <begin position="1"/>
        <end position="31"/>
    </location>
</feature>
<evidence type="ECO:0000313" key="3">
    <source>
        <dbReference type="Proteomes" id="UP001302429"/>
    </source>
</evidence>
<dbReference type="KEGG" id="acoa:RB602_11375"/>
<proteinExistence type="predicted"/>
<dbReference type="AlphaFoldDB" id="A0AA97F507"/>
<dbReference type="EMBL" id="CP136594">
    <property type="protein sequence ID" value="WOE74444.1"/>
    <property type="molecule type" value="Genomic_DNA"/>
</dbReference>
<feature type="region of interest" description="Disordered" evidence="1">
    <location>
        <begin position="111"/>
        <end position="135"/>
    </location>
</feature>
<dbReference type="Proteomes" id="UP001302429">
    <property type="component" value="Chromosome"/>
</dbReference>
<keyword evidence="3" id="KW-1185">Reference proteome</keyword>
<name>A0AA97F507_9SPHN</name>
<protein>
    <submittedName>
        <fullName evidence="2">Uncharacterized protein</fullName>
    </submittedName>
</protein>
<evidence type="ECO:0000256" key="1">
    <source>
        <dbReference type="SAM" id="MobiDB-lite"/>
    </source>
</evidence>
<reference evidence="2 3" key="1">
    <citation type="submission" date="2023-10" db="EMBL/GenBank/DDBJ databases">
        <title>Complete genome sequence of a Sphingomonadaceae bacterium.</title>
        <authorList>
            <person name="Yan C."/>
        </authorList>
    </citation>
    <scope>NUCLEOTIDE SEQUENCE [LARGE SCALE GENOMIC DNA]</scope>
    <source>
        <strain evidence="2 3">SCSIO 66989</strain>
    </source>
</reference>
<evidence type="ECO:0000313" key="2">
    <source>
        <dbReference type="EMBL" id="WOE74444.1"/>
    </source>
</evidence>
<sequence length="135" mass="13882">MTETQDEPTAEKAAADAPSNDASTVKPEKKSAITSGKEFIGNVLKDPAVQTVVTGFVTSEAAKHLKKPGIGYTILGFAATRIAKRSLPGAMVIGAGIAAKSLYDYRKKKKAEDAADGTVKALPDATDADSATGDA</sequence>
<dbReference type="RefSeq" id="WP_317080697.1">
    <property type="nucleotide sequence ID" value="NZ_CP136594.1"/>
</dbReference>
<organism evidence="2 3">
    <name type="scientific">Alterisphingorhabdus coralli</name>
    <dbReference type="NCBI Taxonomy" id="3071408"/>
    <lineage>
        <taxon>Bacteria</taxon>
        <taxon>Pseudomonadati</taxon>
        <taxon>Pseudomonadota</taxon>
        <taxon>Alphaproteobacteria</taxon>
        <taxon>Sphingomonadales</taxon>
        <taxon>Sphingomonadaceae</taxon>
        <taxon>Alterisphingorhabdus (ex Yan et al. 2024)</taxon>
    </lineage>
</organism>